<comment type="caution">
    <text evidence="2">The sequence shown here is derived from an EMBL/GenBank/DDBJ whole genome shotgun (WGS) entry which is preliminary data.</text>
</comment>
<proteinExistence type="predicted"/>
<accession>A0A316A4G4</accession>
<organism evidence="2 3">
    <name type="scientific">Quadrisphaera granulorum</name>
    <dbReference type="NCBI Taxonomy" id="317664"/>
    <lineage>
        <taxon>Bacteria</taxon>
        <taxon>Bacillati</taxon>
        <taxon>Actinomycetota</taxon>
        <taxon>Actinomycetes</taxon>
        <taxon>Kineosporiales</taxon>
        <taxon>Kineosporiaceae</taxon>
        <taxon>Quadrisphaera</taxon>
    </lineage>
</organism>
<evidence type="ECO:0008006" key="4">
    <source>
        <dbReference type="Google" id="ProtNLM"/>
    </source>
</evidence>
<dbReference type="Proteomes" id="UP000245469">
    <property type="component" value="Unassembled WGS sequence"/>
</dbReference>
<reference evidence="2 3" key="1">
    <citation type="submission" date="2018-03" db="EMBL/GenBank/DDBJ databases">
        <title>Genomic Encyclopedia of Archaeal and Bacterial Type Strains, Phase II (KMG-II): from individual species to whole genera.</title>
        <authorList>
            <person name="Goeker M."/>
        </authorList>
    </citation>
    <scope>NUCLEOTIDE SEQUENCE [LARGE SCALE GENOMIC DNA]</scope>
    <source>
        <strain evidence="2 3">DSM 44889</strain>
    </source>
</reference>
<dbReference type="AlphaFoldDB" id="A0A316A4G4"/>
<keyword evidence="3" id="KW-1185">Reference proteome</keyword>
<sequence length="216" mass="21894">MPAGAAVKQTADLDHDGRPDELWLADSTPSSSGGALERRLGVRTASGGVFSVTYTTGSPIPTTAIGQSLDPSTSIVLLSDGRQVPLYAVLTGSGVGACRLVPSLNAQGQQYTFDLGFTGYGSGVACVPVSQGSSDPDAELALYGLLVTGGQAEGDLPGITRTRIELTDGGRQARNGPTDAPAELQGINPEGAQVAAARQVRCGDQGPDTAVTEPTP</sequence>
<gene>
    <name evidence="2" type="ORF">BXY45_11733</name>
</gene>
<evidence type="ECO:0000313" key="3">
    <source>
        <dbReference type="Proteomes" id="UP000245469"/>
    </source>
</evidence>
<feature type="region of interest" description="Disordered" evidence="1">
    <location>
        <begin position="197"/>
        <end position="216"/>
    </location>
</feature>
<dbReference type="EMBL" id="QGDQ01000017">
    <property type="protein sequence ID" value="PWJ52781.1"/>
    <property type="molecule type" value="Genomic_DNA"/>
</dbReference>
<evidence type="ECO:0000313" key="2">
    <source>
        <dbReference type="EMBL" id="PWJ52781.1"/>
    </source>
</evidence>
<protein>
    <recommendedName>
        <fullName evidence="4">VCBS repeat protein</fullName>
    </recommendedName>
</protein>
<name>A0A316A4G4_9ACTN</name>
<evidence type="ECO:0000256" key="1">
    <source>
        <dbReference type="SAM" id="MobiDB-lite"/>
    </source>
</evidence>